<dbReference type="GO" id="GO:0016832">
    <property type="term" value="F:aldehyde-lyase activity"/>
    <property type="evidence" value="ECO:0007669"/>
    <property type="project" value="TreeGrafter"/>
</dbReference>
<feature type="domain" description="HpcH/HpaI aldolase/citrate lyase" evidence="4">
    <location>
        <begin position="18"/>
        <end position="210"/>
    </location>
</feature>
<protein>
    <submittedName>
        <fullName evidence="5">2-dehydro-3-deoxyglucarate aldolase/4-hydroxy-2-oxoheptanedioate aldolase</fullName>
    </submittedName>
</protein>
<dbReference type="InterPro" id="IPR040442">
    <property type="entry name" value="Pyrv_kinase-like_dom_sf"/>
</dbReference>
<dbReference type="SUPFAM" id="SSF51621">
    <property type="entry name" value="Phosphoenolpyruvate/pyruvate domain"/>
    <property type="match status" value="1"/>
</dbReference>
<evidence type="ECO:0000259" key="4">
    <source>
        <dbReference type="Pfam" id="PF03328"/>
    </source>
</evidence>
<evidence type="ECO:0000313" key="6">
    <source>
        <dbReference type="Proteomes" id="UP000199494"/>
    </source>
</evidence>
<dbReference type="EMBL" id="FMZE01000001">
    <property type="protein sequence ID" value="SDC23273.1"/>
    <property type="molecule type" value="Genomic_DNA"/>
</dbReference>
<gene>
    <name evidence="5" type="ORF">SAMN05421630_101911</name>
</gene>
<dbReference type="AlphaFoldDB" id="A0A222VPD6"/>
<evidence type="ECO:0000256" key="2">
    <source>
        <dbReference type="ARBA" id="ARBA00022723"/>
    </source>
</evidence>
<evidence type="ECO:0000256" key="3">
    <source>
        <dbReference type="ARBA" id="ARBA00023239"/>
    </source>
</evidence>
<evidence type="ECO:0000256" key="1">
    <source>
        <dbReference type="ARBA" id="ARBA00005568"/>
    </source>
</evidence>
<accession>A0A222VPD6</accession>
<keyword evidence="2" id="KW-0479">Metal-binding</keyword>
<reference evidence="5 6" key="1">
    <citation type="submission" date="2016-10" db="EMBL/GenBank/DDBJ databases">
        <authorList>
            <person name="de Groot N.N."/>
        </authorList>
    </citation>
    <scope>NUCLEOTIDE SEQUENCE [LARGE SCALE GENOMIC DNA]</scope>
    <source>
        <strain evidence="5 6">CGMCC 4.5506</strain>
    </source>
</reference>
<comment type="similarity">
    <text evidence="1">Belongs to the HpcH/HpaI aldolase family.</text>
</comment>
<keyword evidence="3" id="KW-0456">Lyase</keyword>
<dbReference type="GO" id="GO:0046872">
    <property type="term" value="F:metal ion binding"/>
    <property type="evidence" value="ECO:0007669"/>
    <property type="project" value="UniProtKB-KW"/>
</dbReference>
<evidence type="ECO:0000313" key="5">
    <source>
        <dbReference type="EMBL" id="SDC23273.1"/>
    </source>
</evidence>
<name>A0A222VPD6_9PSEU</name>
<organism evidence="5 6">
    <name type="scientific">Prauserella marina</name>
    <dbReference type="NCBI Taxonomy" id="530584"/>
    <lineage>
        <taxon>Bacteria</taxon>
        <taxon>Bacillati</taxon>
        <taxon>Actinomycetota</taxon>
        <taxon>Actinomycetes</taxon>
        <taxon>Pseudonocardiales</taxon>
        <taxon>Pseudonocardiaceae</taxon>
        <taxon>Prauserella</taxon>
    </lineage>
</organism>
<keyword evidence="6" id="KW-1185">Reference proteome</keyword>
<dbReference type="PANTHER" id="PTHR30502">
    <property type="entry name" value="2-KETO-3-DEOXY-L-RHAMNONATE ALDOLASE"/>
    <property type="match status" value="1"/>
</dbReference>
<dbReference type="Gene3D" id="3.20.20.60">
    <property type="entry name" value="Phosphoenolpyruvate-binding domains"/>
    <property type="match status" value="1"/>
</dbReference>
<dbReference type="InterPro" id="IPR005000">
    <property type="entry name" value="Aldolase/citrate-lyase_domain"/>
</dbReference>
<dbReference type="Proteomes" id="UP000199494">
    <property type="component" value="Unassembled WGS sequence"/>
</dbReference>
<dbReference type="Pfam" id="PF03328">
    <property type="entry name" value="HpcH_HpaI"/>
    <property type="match status" value="1"/>
</dbReference>
<dbReference type="RefSeq" id="WP_091797389.1">
    <property type="nucleotide sequence ID" value="NZ_CP016353.1"/>
</dbReference>
<dbReference type="KEGG" id="pmad:BAY61_12650"/>
<dbReference type="OrthoDB" id="3353438at2"/>
<proteinExistence type="inferred from homology"/>
<dbReference type="STRING" id="530584.SAMN05421630_101911"/>
<dbReference type="GO" id="GO:0005737">
    <property type="term" value="C:cytoplasm"/>
    <property type="evidence" value="ECO:0007669"/>
    <property type="project" value="TreeGrafter"/>
</dbReference>
<dbReference type="InterPro" id="IPR015813">
    <property type="entry name" value="Pyrv/PenolPyrv_kinase-like_dom"/>
</dbReference>
<dbReference type="InterPro" id="IPR050251">
    <property type="entry name" value="HpcH-HpaI_aldolase"/>
</dbReference>
<dbReference type="PANTHER" id="PTHR30502:SF0">
    <property type="entry name" value="PHOSPHOENOLPYRUVATE CARBOXYLASE FAMILY PROTEIN"/>
    <property type="match status" value="1"/>
</dbReference>
<sequence>MNPLRRTGGGSLGPAWGSWIKLSSVESTEIMAKAGFDFCVVDLEHTLMDLNAVLAHIAVGQGRGMRMLVRVPDLRPSLIQRLLDAGADGIVAPHVDDAETAARLVECTRFPPHGVRGSGGTSRAGGWGTAPRAEYLSRTGLAIGQIESVAAVRETGRIATVDGLGALMLGPADLGIDAASLRGAPPVAELTATARAAAKAAGMLVGTAVGAGAIAKAAEEDYDFIVCGNDTTTLAVGATGLIERTRRLAPRAATEHEEHLT</sequence>